<proteinExistence type="predicted"/>
<sequence length="105" mass="12006">MRSEVVGQTPADALDNVIELRAYIEALPGHRYGELLRDVPYTYLKKSMTWQSTLEKMHEALESTPLESNFDYEPNAKDRSAAKQVKWTPASGSSQLQLVQFRFDL</sequence>
<keyword evidence="2" id="KW-1185">Reference proteome</keyword>
<reference evidence="1 2" key="1">
    <citation type="submission" date="2019-08" db="EMBL/GenBank/DDBJ databases">
        <title>Actinomadura sp. nov. CYP1-5 isolated from mountain soil.</title>
        <authorList>
            <person name="Songsumanus A."/>
            <person name="Kuncharoen N."/>
            <person name="Kudo T."/>
            <person name="Yuki M."/>
            <person name="Igarashi Y."/>
            <person name="Tanasupawat S."/>
        </authorList>
    </citation>
    <scope>NUCLEOTIDE SEQUENCE [LARGE SCALE GENOMIC DNA]</scope>
    <source>
        <strain evidence="1 2">GKU157</strain>
    </source>
</reference>
<gene>
    <name evidence="1" type="ORF">FXF65_08330</name>
</gene>
<evidence type="ECO:0000313" key="2">
    <source>
        <dbReference type="Proteomes" id="UP000322634"/>
    </source>
</evidence>
<protein>
    <submittedName>
        <fullName evidence="1">Uncharacterized protein</fullName>
    </submittedName>
</protein>
<dbReference type="Proteomes" id="UP000322634">
    <property type="component" value="Unassembled WGS sequence"/>
</dbReference>
<dbReference type="RefSeq" id="WP_148349138.1">
    <property type="nucleotide sequence ID" value="NZ_JBHSBF010000023.1"/>
</dbReference>
<accession>A0A5D0UFN6</accession>
<dbReference type="AlphaFoldDB" id="A0A5D0UFN6"/>
<name>A0A5D0UFN6_9ACTN</name>
<evidence type="ECO:0000313" key="1">
    <source>
        <dbReference type="EMBL" id="TYC16586.1"/>
    </source>
</evidence>
<dbReference type="EMBL" id="VSFF01000003">
    <property type="protein sequence ID" value="TYC16586.1"/>
    <property type="molecule type" value="Genomic_DNA"/>
</dbReference>
<organism evidence="1 2">
    <name type="scientific">Actinomadura syzygii</name>
    <dbReference type="NCBI Taxonomy" id="1427538"/>
    <lineage>
        <taxon>Bacteria</taxon>
        <taxon>Bacillati</taxon>
        <taxon>Actinomycetota</taxon>
        <taxon>Actinomycetes</taxon>
        <taxon>Streptosporangiales</taxon>
        <taxon>Thermomonosporaceae</taxon>
        <taxon>Actinomadura</taxon>
    </lineage>
</organism>
<comment type="caution">
    <text evidence="1">The sequence shown here is derived from an EMBL/GenBank/DDBJ whole genome shotgun (WGS) entry which is preliminary data.</text>
</comment>